<keyword evidence="3" id="KW-1185">Reference proteome</keyword>
<accession>A0A7K0DX81</accession>
<dbReference type="RefSeq" id="WP_153347452.1">
    <property type="nucleotide sequence ID" value="NZ_WEGI01000013.1"/>
</dbReference>
<comment type="caution">
    <text evidence="2">The sequence shown here is derived from an EMBL/GenBank/DDBJ whole genome shotgun (WGS) entry which is preliminary data.</text>
</comment>
<protein>
    <submittedName>
        <fullName evidence="2">Uncharacterized protein</fullName>
    </submittedName>
</protein>
<evidence type="ECO:0000313" key="2">
    <source>
        <dbReference type="EMBL" id="MQY30147.1"/>
    </source>
</evidence>
<dbReference type="OrthoDB" id="4544168at2"/>
<dbReference type="Proteomes" id="UP000431401">
    <property type="component" value="Unassembled WGS sequence"/>
</dbReference>
<dbReference type="EMBL" id="WEGI01000013">
    <property type="protein sequence ID" value="MQY30147.1"/>
    <property type="molecule type" value="Genomic_DNA"/>
</dbReference>
<evidence type="ECO:0000313" key="3">
    <source>
        <dbReference type="Proteomes" id="UP000431401"/>
    </source>
</evidence>
<reference evidence="2 3" key="1">
    <citation type="submission" date="2019-10" db="EMBL/GenBank/DDBJ databases">
        <title>Nocardia macrotermitis sp. nov. and Nocardia aurantia sp. nov., isolated from the gut of fungus growing-termite Macrotermes natalensis.</title>
        <authorList>
            <person name="Benndorf R."/>
            <person name="Schwitalla J."/>
            <person name="Martin K."/>
            <person name="De Beer W."/>
            <person name="Kaster A.-K."/>
            <person name="Vollmers J."/>
            <person name="Poulsen M."/>
            <person name="Beemelmanns C."/>
        </authorList>
    </citation>
    <scope>NUCLEOTIDE SEQUENCE [LARGE SCALE GENOMIC DNA]</scope>
    <source>
        <strain evidence="2 3">RB56</strain>
    </source>
</reference>
<name>A0A7K0DX81_9NOCA</name>
<proteinExistence type="predicted"/>
<sequence>MRPDGPAENTDAPYVPDREIFGGYSHREIWELVHERLDPGAIGQVAETWQRRGELIDEAFHAFAAATDAGLARWSGRTRQAALEATRQLLSHGLAAADACAALHRLLAADSEAAQTIRDAIAAPPPPYLPLADPAAEAVHGARRRAEYDLRAATTLADVRDVMTYRYNPTLPASGDSVPRFAPLPPDSGPGEGPQR</sequence>
<feature type="region of interest" description="Disordered" evidence="1">
    <location>
        <begin position="171"/>
        <end position="196"/>
    </location>
</feature>
<gene>
    <name evidence="2" type="ORF">NRB56_57450</name>
</gene>
<dbReference type="AlphaFoldDB" id="A0A7K0DX81"/>
<organism evidence="2 3">
    <name type="scientific">Nocardia aurantia</name>
    <dbReference type="NCBI Taxonomy" id="2585199"/>
    <lineage>
        <taxon>Bacteria</taxon>
        <taxon>Bacillati</taxon>
        <taxon>Actinomycetota</taxon>
        <taxon>Actinomycetes</taxon>
        <taxon>Mycobacteriales</taxon>
        <taxon>Nocardiaceae</taxon>
        <taxon>Nocardia</taxon>
    </lineage>
</organism>
<evidence type="ECO:0000256" key="1">
    <source>
        <dbReference type="SAM" id="MobiDB-lite"/>
    </source>
</evidence>